<protein>
    <submittedName>
        <fullName evidence="2">CLUMA_CG003965, isoform A</fullName>
    </submittedName>
</protein>
<dbReference type="STRING" id="568069.A0A1J1HUS4"/>
<dbReference type="GO" id="GO:0008080">
    <property type="term" value="F:N-acetyltransferase activity"/>
    <property type="evidence" value="ECO:0007669"/>
    <property type="project" value="TreeGrafter"/>
</dbReference>
<dbReference type="OrthoDB" id="41532at2759"/>
<reference evidence="2 3" key="1">
    <citation type="submission" date="2015-04" db="EMBL/GenBank/DDBJ databases">
        <authorList>
            <person name="Syromyatnikov M.Y."/>
            <person name="Popov V.N."/>
        </authorList>
    </citation>
    <scope>NUCLEOTIDE SEQUENCE [LARGE SCALE GENOMIC DNA]</scope>
</reference>
<dbReference type="EMBL" id="CVRI01000017">
    <property type="protein sequence ID" value="CRK90254.1"/>
    <property type="molecule type" value="Genomic_DNA"/>
</dbReference>
<dbReference type="InterPro" id="IPR016181">
    <property type="entry name" value="Acyl_CoA_acyltransferase"/>
</dbReference>
<accession>A0A1J1HUS4</accession>
<evidence type="ECO:0000313" key="2">
    <source>
        <dbReference type="EMBL" id="CRK90254.1"/>
    </source>
</evidence>
<dbReference type="Pfam" id="PF00583">
    <property type="entry name" value="Acetyltransf_1"/>
    <property type="match status" value="1"/>
</dbReference>
<gene>
    <name evidence="2" type="ORF">CLUMA_CG003965</name>
</gene>
<dbReference type="Gene3D" id="3.40.630.30">
    <property type="match status" value="1"/>
</dbReference>
<proteinExistence type="predicted"/>
<dbReference type="InterPro" id="IPR000182">
    <property type="entry name" value="GNAT_dom"/>
</dbReference>
<dbReference type="SUPFAM" id="SSF55729">
    <property type="entry name" value="Acyl-CoA N-acyltransferases (Nat)"/>
    <property type="match status" value="1"/>
</dbReference>
<dbReference type="Proteomes" id="UP000183832">
    <property type="component" value="Unassembled WGS sequence"/>
</dbReference>
<organism evidence="2 3">
    <name type="scientific">Clunio marinus</name>
    <dbReference type="NCBI Taxonomy" id="568069"/>
    <lineage>
        <taxon>Eukaryota</taxon>
        <taxon>Metazoa</taxon>
        <taxon>Ecdysozoa</taxon>
        <taxon>Arthropoda</taxon>
        <taxon>Hexapoda</taxon>
        <taxon>Insecta</taxon>
        <taxon>Pterygota</taxon>
        <taxon>Neoptera</taxon>
        <taxon>Endopterygota</taxon>
        <taxon>Diptera</taxon>
        <taxon>Nematocera</taxon>
        <taxon>Chironomoidea</taxon>
        <taxon>Chironomidae</taxon>
        <taxon>Clunio</taxon>
    </lineage>
</organism>
<evidence type="ECO:0000313" key="3">
    <source>
        <dbReference type="Proteomes" id="UP000183832"/>
    </source>
</evidence>
<sequence length="265" mass="31021">MFSKFTVNLLKLSLEFKQIAFYSTTRIPCRPRSNVNRENVKKSNDKEWKLEIASECDKDKILRFMKKGFLREDPLIKTLIPGKKPKKLNNLLRESLDHKLSVVAKKTSDDSIIGVAINEKSCKLCAARLNKMASHTNNCDLKKLLLTWSFIASAPKVYEKLCRDDIFNIAYLWVDKAYWGRSIGLDMIKKSFDFARCRNFQYAKMNCTNDNTRKLVEELKFTKLWSASYKEIFLRNFFTKPITLPPQPHCNASIYYVDLKKLKKY</sequence>
<name>A0A1J1HUS4_9DIPT</name>
<dbReference type="PANTHER" id="PTHR20905:SF1">
    <property type="entry name" value="AT07410P-RELATED"/>
    <property type="match status" value="1"/>
</dbReference>
<evidence type="ECO:0000259" key="1">
    <source>
        <dbReference type="Pfam" id="PF00583"/>
    </source>
</evidence>
<keyword evidence="3" id="KW-1185">Reference proteome</keyword>
<dbReference type="PANTHER" id="PTHR20905">
    <property type="entry name" value="N-ACETYLTRANSFERASE-RELATED"/>
    <property type="match status" value="1"/>
</dbReference>
<dbReference type="AlphaFoldDB" id="A0A1J1HUS4"/>
<feature type="domain" description="N-acetyltransferase" evidence="1">
    <location>
        <begin position="167"/>
        <end position="213"/>
    </location>
</feature>